<evidence type="ECO:0000256" key="2">
    <source>
        <dbReference type="ARBA" id="ARBA00022527"/>
    </source>
</evidence>
<dbReference type="AlphaFoldDB" id="A0A4Q7JEE9"/>
<dbReference type="RefSeq" id="WP_130473438.1">
    <property type="nucleotide sequence ID" value="NZ_SFCC01000001.1"/>
</dbReference>
<evidence type="ECO:0000256" key="4">
    <source>
        <dbReference type="ARBA" id="ARBA00022741"/>
    </source>
</evidence>
<evidence type="ECO:0000313" key="9">
    <source>
        <dbReference type="EMBL" id="RZQ65869.1"/>
    </source>
</evidence>
<keyword evidence="2 9" id="KW-0723">Serine/threonine-protein kinase</keyword>
<sequence length="394" mass="40822">MTETTEEFEPIGAGPVATVYAGLYLALKVYPEPVPDEVREEFTEEMGRLALLRGAPILPVDEVLDLPDGRLAVQSELCSPSLAAVLDEHGGLPVDEVVTVGRAMAGALAAAHGAGVLHGGLTPHNVLFGASGSPVVADFGTVLREAAGQPPSAYAAPETVLDGIVNECSDLYSLGAVLYAALTGGPPPAPEPHTTMPAPDRDDVPASLERLVTRLLAHHPADRPASAAAVAQHLENLPAETEPEPEPEVEPEPEPEPARRGRGRTIALAAGGAVVVAAGVVAVLQLADPFGPKVTAVAAESSPAPVQPVAVDLAEPVDGGAHVDLRWQAPDGFDVAVIVAAEHQPTKVHLVSRARSTRLPVEPGRTYCFQVQATDGQRTVESTPRAIRGATCRT</sequence>
<dbReference type="GO" id="GO:0004674">
    <property type="term" value="F:protein serine/threonine kinase activity"/>
    <property type="evidence" value="ECO:0007669"/>
    <property type="project" value="UniProtKB-KW"/>
</dbReference>
<dbReference type="PANTHER" id="PTHR43289:SF6">
    <property type="entry name" value="SERINE_THREONINE-PROTEIN KINASE NEKL-3"/>
    <property type="match status" value="1"/>
</dbReference>
<dbReference type="PANTHER" id="PTHR43289">
    <property type="entry name" value="MITOGEN-ACTIVATED PROTEIN KINASE KINASE KINASE 20-RELATED"/>
    <property type="match status" value="1"/>
</dbReference>
<reference evidence="9 10" key="1">
    <citation type="submission" date="2019-02" db="EMBL/GenBank/DDBJ databases">
        <title>Draft genome sequence of Amycolatopsis sp. 8-3EHSu isolated from roots of Suaeda maritima.</title>
        <authorList>
            <person name="Duangmal K."/>
            <person name="Chantavorakit T."/>
        </authorList>
    </citation>
    <scope>NUCLEOTIDE SEQUENCE [LARGE SCALE GENOMIC DNA]</scope>
    <source>
        <strain evidence="9 10">8-3EHSu</strain>
    </source>
</reference>
<keyword evidence="3" id="KW-0808">Transferase</keyword>
<evidence type="ECO:0000256" key="6">
    <source>
        <dbReference type="ARBA" id="ARBA00022840"/>
    </source>
</evidence>
<protein>
    <recommendedName>
        <fullName evidence="1">non-specific serine/threonine protein kinase</fullName>
        <ecNumber evidence="1">2.7.11.1</ecNumber>
    </recommendedName>
</protein>
<organism evidence="9 10">
    <name type="scientific">Amycolatopsis suaedae</name>
    <dbReference type="NCBI Taxonomy" id="2510978"/>
    <lineage>
        <taxon>Bacteria</taxon>
        <taxon>Bacillati</taxon>
        <taxon>Actinomycetota</taxon>
        <taxon>Actinomycetes</taxon>
        <taxon>Pseudonocardiales</taxon>
        <taxon>Pseudonocardiaceae</taxon>
        <taxon>Amycolatopsis</taxon>
    </lineage>
</organism>
<dbReference type="OrthoDB" id="3815424at2"/>
<dbReference type="InterPro" id="IPR000719">
    <property type="entry name" value="Prot_kinase_dom"/>
</dbReference>
<proteinExistence type="predicted"/>
<evidence type="ECO:0000256" key="3">
    <source>
        <dbReference type="ARBA" id="ARBA00022679"/>
    </source>
</evidence>
<keyword evidence="4" id="KW-0547">Nucleotide-binding</keyword>
<accession>A0A4Q7JEE9</accession>
<evidence type="ECO:0000259" key="8">
    <source>
        <dbReference type="PROSITE" id="PS50011"/>
    </source>
</evidence>
<dbReference type="SMART" id="SM00220">
    <property type="entry name" value="S_TKc"/>
    <property type="match status" value="1"/>
</dbReference>
<keyword evidence="5 9" id="KW-0418">Kinase</keyword>
<keyword evidence="10" id="KW-1185">Reference proteome</keyword>
<evidence type="ECO:0000313" key="10">
    <source>
        <dbReference type="Proteomes" id="UP000292003"/>
    </source>
</evidence>
<dbReference type="SUPFAM" id="SSF56112">
    <property type="entry name" value="Protein kinase-like (PK-like)"/>
    <property type="match status" value="1"/>
</dbReference>
<feature type="compositionally biased region" description="Acidic residues" evidence="7">
    <location>
        <begin position="241"/>
        <end position="255"/>
    </location>
</feature>
<dbReference type="EC" id="2.7.11.1" evidence="1"/>
<dbReference type="GO" id="GO:0005524">
    <property type="term" value="F:ATP binding"/>
    <property type="evidence" value="ECO:0007669"/>
    <property type="project" value="UniProtKB-KW"/>
</dbReference>
<dbReference type="Gene3D" id="1.10.510.10">
    <property type="entry name" value="Transferase(Phosphotransferase) domain 1"/>
    <property type="match status" value="1"/>
</dbReference>
<feature type="region of interest" description="Disordered" evidence="7">
    <location>
        <begin position="238"/>
        <end position="260"/>
    </location>
</feature>
<evidence type="ECO:0000256" key="7">
    <source>
        <dbReference type="SAM" id="MobiDB-lite"/>
    </source>
</evidence>
<name>A0A4Q7JEE9_9PSEU</name>
<dbReference type="Proteomes" id="UP000292003">
    <property type="component" value="Unassembled WGS sequence"/>
</dbReference>
<dbReference type="Pfam" id="PF00069">
    <property type="entry name" value="Pkinase"/>
    <property type="match status" value="1"/>
</dbReference>
<dbReference type="EMBL" id="SFCC01000001">
    <property type="protein sequence ID" value="RZQ65869.1"/>
    <property type="molecule type" value="Genomic_DNA"/>
</dbReference>
<evidence type="ECO:0000256" key="5">
    <source>
        <dbReference type="ARBA" id="ARBA00022777"/>
    </source>
</evidence>
<gene>
    <name evidence="9" type="ORF">EWH70_01985</name>
</gene>
<comment type="caution">
    <text evidence="9">The sequence shown here is derived from an EMBL/GenBank/DDBJ whole genome shotgun (WGS) entry which is preliminary data.</text>
</comment>
<dbReference type="PROSITE" id="PS50011">
    <property type="entry name" value="PROTEIN_KINASE_DOM"/>
    <property type="match status" value="1"/>
</dbReference>
<keyword evidence="6" id="KW-0067">ATP-binding</keyword>
<dbReference type="InterPro" id="IPR011009">
    <property type="entry name" value="Kinase-like_dom_sf"/>
</dbReference>
<feature type="domain" description="Protein kinase" evidence="8">
    <location>
        <begin position="5"/>
        <end position="236"/>
    </location>
</feature>
<evidence type="ECO:0000256" key="1">
    <source>
        <dbReference type="ARBA" id="ARBA00012513"/>
    </source>
</evidence>